<reference evidence="4 5" key="1">
    <citation type="journal article" date="2021" name="Int. J. Syst. Evol. Microbiol.">
        <title>Amazonocrinis nigriterrae gen. nov., sp. nov., Atlanticothrix silvestris gen. nov., sp. nov. and Dendronalium phyllosphericum gen. nov., sp. nov., nostocacean cyanobacteria from Brazilian environments.</title>
        <authorList>
            <person name="Alvarenga D.O."/>
            <person name="Andreote A.P.D."/>
            <person name="Branco L.H.Z."/>
            <person name="Delbaje E."/>
            <person name="Cruz R.B."/>
            <person name="Varani A.M."/>
            <person name="Fiore M.F."/>
        </authorList>
    </citation>
    <scope>NUCLEOTIDE SEQUENCE [LARGE SCALE GENOMIC DNA]</scope>
    <source>
        <strain evidence="4 5">CENA369</strain>
    </source>
</reference>
<organism evidence="4 5">
    <name type="scientific">Dendronalium phyllosphericum CENA369</name>
    <dbReference type="NCBI Taxonomy" id="1725256"/>
    <lineage>
        <taxon>Bacteria</taxon>
        <taxon>Bacillati</taxon>
        <taxon>Cyanobacteriota</taxon>
        <taxon>Cyanophyceae</taxon>
        <taxon>Nostocales</taxon>
        <taxon>Nostocaceae</taxon>
        <taxon>Dendronalium</taxon>
        <taxon>Dendronalium phyllosphericum</taxon>
    </lineage>
</organism>
<dbReference type="CDD" id="cd00161">
    <property type="entry name" value="beta-trefoil_Ricin-like"/>
    <property type="match status" value="1"/>
</dbReference>
<dbReference type="EMBL" id="JAECZA010000003">
    <property type="protein sequence ID" value="MBH8571762.1"/>
    <property type="molecule type" value="Genomic_DNA"/>
</dbReference>
<dbReference type="InterPro" id="IPR035992">
    <property type="entry name" value="Ricin_B-like_lectins"/>
</dbReference>
<dbReference type="Proteomes" id="UP000662314">
    <property type="component" value="Unassembled WGS sequence"/>
</dbReference>
<protein>
    <submittedName>
        <fullName evidence="4">Ricin-type beta-trefoil lectin domain protein</fullName>
    </submittedName>
</protein>
<feature type="signal peptide" evidence="1">
    <location>
        <begin position="1"/>
        <end position="29"/>
    </location>
</feature>
<gene>
    <name evidence="4" type="ORF">I8752_01705</name>
</gene>
<keyword evidence="1" id="KW-0732">Signal</keyword>
<name>A0A8J7LBD8_9NOST</name>
<dbReference type="Pfam" id="PF00652">
    <property type="entry name" value="Ricin_B_lectin"/>
    <property type="match status" value="1"/>
</dbReference>
<feature type="domain" description="Ricin B lectin" evidence="2">
    <location>
        <begin position="38"/>
        <end position="162"/>
    </location>
</feature>
<evidence type="ECO:0000259" key="2">
    <source>
        <dbReference type="Pfam" id="PF00652"/>
    </source>
</evidence>
<dbReference type="SUPFAM" id="SSF50370">
    <property type="entry name" value="Ricin B-like lectins"/>
    <property type="match status" value="1"/>
</dbReference>
<dbReference type="InterPro" id="IPR016047">
    <property type="entry name" value="M23ase_b-sheet_dom"/>
</dbReference>
<dbReference type="CDD" id="cd12797">
    <property type="entry name" value="M23_peptidase"/>
    <property type="match status" value="1"/>
</dbReference>
<feature type="domain" description="M23ase beta-sheet core" evidence="3">
    <location>
        <begin position="199"/>
        <end position="288"/>
    </location>
</feature>
<evidence type="ECO:0000313" key="5">
    <source>
        <dbReference type="Proteomes" id="UP000662314"/>
    </source>
</evidence>
<dbReference type="Pfam" id="PF01551">
    <property type="entry name" value="Peptidase_M23"/>
    <property type="match status" value="1"/>
</dbReference>
<dbReference type="Gene3D" id="2.80.10.50">
    <property type="match status" value="1"/>
</dbReference>
<sequence>MSNNICKYVALATASLSLALSIGSAFAQAAETFFVQEGVALNTNNNFSRIDGNPRMSIYRRNDNDPDQQFDRLSGNRGGTLLKHRSTGKCLNAHYLSNGSQINVWPCDANDPDQNWNLVDVGSGYSLIKRTGTNLCVDTPTRDNQGKVHLWTCDGNNGNQRWKSSATSTTVTSAWRLPWSTGVRATITQGWHVDGYGMNGIDIGLSAGTPVLAPIDSTVIKQCDAGSNHRAILLQASNGQQYSMIHVTTSNISVGKTYRRGEQIGTVAANMPWNNCAKSYAPHLHFGLPSKDFSIGGYTLSPTSIPSPMTANN</sequence>
<dbReference type="InterPro" id="IPR000772">
    <property type="entry name" value="Ricin_B_lectin"/>
</dbReference>
<comment type="caution">
    <text evidence="4">The sequence shown here is derived from an EMBL/GenBank/DDBJ whole genome shotgun (WGS) entry which is preliminary data.</text>
</comment>
<dbReference type="Gene3D" id="2.70.70.10">
    <property type="entry name" value="Glucose Permease (Domain IIA)"/>
    <property type="match status" value="1"/>
</dbReference>
<feature type="chain" id="PRO_5035293719" evidence="1">
    <location>
        <begin position="30"/>
        <end position="313"/>
    </location>
</feature>
<dbReference type="AlphaFoldDB" id="A0A8J7LBD8"/>
<dbReference type="InterPro" id="IPR011055">
    <property type="entry name" value="Dup_hybrid_motif"/>
</dbReference>
<dbReference type="SUPFAM" id="SSF51261">
    <property type="entry name" value="Duplicated hybrid motif"/>
    <property type="match status" value="1"/>
</dbReference>
<proteinExistence type="predicted"/>
<evidence type="ECO:0000259" key="3">
    <source>
        <dbReference type="Pfam" id="PF01551"/>
    </source>
</evidence>
<evidence type="ECO:0000313" key="4">
    <source>
        <dbReference type="EMBL" id="MBH8571762.1"/>
    </source>
</evidence>
<dbReference type="PROSITE" id="PS50231">
    <property type="entry name" value="RICIN_B_LECTIN"/>
    <property type="match status" value="1"/>
</dbReference>
<dbReference type="RefSeq" id="WP_214430600.1">
    <property type="nucleotide sequence ID" value="NZ_CAWPUQ010000133.1"/>
</dbReference>
<evidence type="ECO:0000256" key="1">
    <source>
        <dbReference type="SAM" id="SignalP"/>
    </source>
</evidence>
<keyword evidence="5" id="KW-1185">Reference proteome</keyword>
<accession>A0A8J7LBD8</accession>